<dbReference type="RefSeq" id="WP_256134787.1">
    <property type="nucleotide sequence ID" value="NZ_JANFYM010000021.1"/>
</dbReference>
<sequence length="143" mass="16180">MSGTVSKIKYAMSLRTPQEEALSYLDAISTHCDYKRDDKETIEAAASEYSENNRKVRTKFDFPSFGYNMATGIGKTRLMGACIYYLYKKRDTSISSSSRRETPSMTSCAMNPTLRTRSTSSRGWKLRWADRGYGTARTTTSTL</sequence>
<evidence type="ECO:0000313" key="2">
    <source>
        <dbReference type="EMBL" id="MCQ4793933.1"/>
    </source>
</evidence>
<feature type="region of interest" description="Disordered" evidence="1">
    <location>
        <begin position="96"/>
        <end position="116"/>
    </location>
</feature>
<dbReference type="EMBL" id="JANFYM010000021">
    <property type="protein sequence ID" value="MCQ4793933.1"/>
    <property type="molecule type" value="Genomic_DNA"/>
</dbReference>
<accession>A0AAW5JW06</accession>
<comment type="caution">
    <text evidence="2">The sequence shown here is derived from an EMBL/GenBank/DDBJ whole genome shotgun (WGS) entry which is preliminary data.</text>
</comment>
<protein>
    <submittedName>
        <fullName evidence="2">Uncharacterized protein</fullName>
    </submittedName>
</protein>
<reference evidence="2" key="1">
    <citation type="submission" date="2022-06" db="EMBL/GenBank/DDBJ databases">
        <title>Isolation of gut microbiota from human fecal samples.</title>
        <authorList>
            <person name="Pamer E.G."/>
            <person name="Barat B."/>
            <person name="Waligurski E."/>
            <person name="Medina S."/>
            <person name="Paddock L."/>
            <person name="Mostad J."/>
        </authorList>
    </citation>
    <scope>NUCLEOTIDE SEQUENCE</scope>
    <source>
        <strain evidence="2">SL.1.01</strain>
    </source>
</reference>
<proteinExistence type="predicted"/>
<gene>
    <name evidence="2" type="ORF">NE692_10810</name>
</gene>
<evidence type="ECO:0000256" key="1">
    <source>
        <dbReference type="SAM" id="MobiDB-lite"/>
    </source>
</evidence>
<evidence type="ECO:0000313" key="3">
    <source>
        <dbReference type="Proteomes" id="UP001206013"/>
    </source>
</evidence>
<dbReference type="Proteomes" id="UP001206013">
    <property type="component" value="Unassembled WGS sequence"/>
</dbReference>
<organism evidence="2 3">
    <name type="scientific">Bifidobacterium adolescentis</name>
    <dbReference type="NCBI Taxonomy" id="1680"/>
    <lineage>
        <taxon>Bacteria</taxon>
        <taxon>Bacillati</taxon>
        <taxon>Actinomycetota</taxon>
        <taxon>Actinomycetes</taxon>
        <taxon>Bifidobacteriales</taxon>
        <taxon>Bifidobacteriaceae</taxon>
        <taxon>Bifidobacterium</taxon>
    </lineage>
</organism>
<dbReference type="AlphaFoldDB" id="A0AAW5JW06"/>
<name>A0AAW5JW06_BIFAD</name>